<dbReference type="SUPFAM" id="SSF53300">
    <property type="entry name" value="vWA-like"/>
    <property type="match status" value="2"/>
</dbReference>
<keyword evidence="1" id="KW-0732">Signal</keyword>
<dbReference type="InterPro" id="IPR016187">
    <property type="entry name" value="CTDL_fold"/>
</dbReference>
<dbReference type="Gene3D" id="3.40.50.410">
    <property type="entry name" value="von Willebrand factor, type A domain"/>
    <property type="match status" value="2"/>
</dbReference>
<reference evidence="3" key="1">
    <citation type="submission" date="2022-01" db="EMBL/GenBank/DDBJ databases">
        <title>Genome Sequence Resource for Two Populations of Ditylenchus destructor, the Migratory Endoparasitic Phytonematode.</title>
        <authorList>
            <person name="Zhang H."/>
            <person name="Lin R."/>
            <person name="Xie B."/>
        </authorList>
    </citation>
    <scope>NUCLEOTIDE SEQUENCE</scope>
    <source>
        <strain evidence="3">BazhouSP</strain>
    </source>
</reference>
<protein>
    <recommendedName>
        <fullName evidence="2">VWFA domain-containing protein</fullName>
    </recommendedName>
</protein>
<dbReference type="InterPro" id="IPR036465">
    <property type="entry name" value="vWFA_dom_sf"/>
</dbReference>
<feature type="chain" id="PRO_5042237932" description="VWFA domain-containing protein" evidence="1">
    <location>
        <begin position="22"/>
        <end position="578"/>
    </location>
</feature>
<dbReference type="CDD" id="cd00037">
    <property type="entry name" value="CLECT"/>
    <property type="match status" value="1"/>
</dbReference>
<dbReference type="InterPro" id="IPR002035">
    <property type="entry name" value="VWF_A"/>
</dbReference>
<evidence type="ECO:0000313" key="4">
    <source>
        <dbReference type="Proteomes" id="UP001201812"/>
    </source>
</evidence>
<comment type="caution">
    <text evidence="3">The sequence shown here is derived from an EMBL/GenBank/DDBJ whole genome shotgun (WGS) entry which is preliminary data.</text>
</comment>
<name>A0AAD4NF11_9BILA</name>
<dbReference type="PROSITE" id="PS50234">
    <property type="entry name" value="VWFA"/>
    <property type="match status" value="2"/>
</dbReference>
<evidence type="ECO:0000256" key="1">
    <source>
        <dbReference type="SAM" id="SignalP"/>
    </source>
</evidence>
<feature type="signal peptide" evidence="1">
    <location>
        <begin position="1"/>
        <end position="21"/>
    </location>
</feature>
<organism evidence="3 4">
    <name type="scientific">Ditylenchus destructor</name>
    <dbReference type="NCBI Taxonomy" id="166010"/>
    <lineage>
        <taxon>Eukaryota</taxon>
        <taxon>Metazoa</taxon>
        <taxon>Ecdysozoa</taxon>
        <taxon>Nematoda</taxon>
        <taxon>Chromadorea</taxon>
        <taxon>Rhabditida</taxon>
        <taxon>Tylenchina</taxon>
        <taxon>Tylenchomorpha</taxon>
        <taxon>Sphaerularioidea</taxon>
        <taxon>Anguinidae</taxon>
        <taxon>Anguininae</taxon>
        <taxon>Ditylenchus</taxon>
    </lineage>
</organism>
<dbReference type="AlphaFoldDB" id="A0AAD4NF11"/>
<dbReference type="SUPFAM" id="SSF56436">
    <property type="entry name" value="C-type lectin-like"/>
    <property type="match status" value="1"/>
</dbReference>
<feature type="domain" description="VWFA" evidence="2">
    <location>
        <begin position="47"/>
        <end position="225"/>
    </location>
</feature>
<dbReference type="Proteomes" id="UP001201812">
    <property type="component" value="Unassembled WGS sequence"/>
</dbReference>
<evidence type="ECO:0000259" key="2">
    <source>
        <dbReference type="PROSITE" id="PS50234"/>
    </source>
</evidence>
<keyword evidence="4" id="KW-1185">Reference proteome</keyword>
<feature type="domain" description="VWFA" evidence="2">
    <location>
        <begin position="265"/>
        <end position="426"/>
    </location>
</feature>
<accession>A0AAD4NF11</accession>
<evidence type="ECO:0000313" key="3">
    <source>
        <dbReference type="EMBL" id="KAI1728168.1"/>
    </source>
</evidence>
<gene>
    <name evidence="3" type="ORF">DdX_00328</name>
</gene>
<proteinExistence type="predicted"/>
<dbReference type="EMBL" id="JAKKPZ010000001">
    <property type="protein sequence ID" value="KAI1728168.1"/>
    <property type="molecule type" value="Genomic_DNA"/>
</dbReference>
<sequence length="578" mass="63178">MGSLAMKIVVIFFAIIGLSFCDITEECTATTCYCSYLAVSNKILQSDLTFAVDASFAIGNYENFNKVLRWILNYILQDILLAPNSAGIAVQVANSSLTATDFFFHENDACEAIKDLFLTSDKQLSASPSIYKILSRYLQTTKQYGRARYPQTLVLISSTSNDSIVNALESVQTLRKSGTQLLIVGVNQTDTSRTNYFYNLTDNVKLYSGYDLPSSGLSSWILDMANVTKVSLQKSRPFTREDAPKLLSSAIGTPCSTNVFKSDMDVEILVDETISSDDLGDLGTYLADVLSGLHLDGNTINSSCVGIVGYDTENLDKILPLKDCAPYDKVFEACINLESSNVDSDGTSSNLLNALNTSLTDFCDQKSNQSKHKLLIVAARSYSATDLSTIISTANQLKLSDVFIVALDYSSGTESNTEQKSETKKVRASTALSSASTAALVLFSESPKNYDNANILVTETHHESNSPPVGEVLAAISSEEQVYSKNDTYLVDLLTSALAYTNCQCPKNSTQLSVMDPKTNHKALFADCFYPLTDVSTAYSAEKQCESMGGTLISFTNRLKFDFVQGLFFEIMEMSTRN</sequence>